<dbReference type="InterPro" id="IPR036318">
    <property type="entry name" value="FAD-bd_PCMH-like_sf"/>
</dbReference>
<dbReference type="SMART" id="SM01091">
    <property type="entry name" value="CorC_HlyC"/>
    <property type="match status" value="1"/>
</dbReference>
<name>A0A1F5RFQ7_9BACT</name>
<comment type="caution">
    <text evidence="5">The sequence shown here is derived from an EMBL/GenBank/DDBJ whole genome shotgun (WGS) entry which is preliminary data.</text>
</comment>
<dbReference type="AlphaFoldDB" id="A0A1F5RFQ7"/>
<sequence>MSDILKIIHKYFKRQPELSHHQLQALLTRAMQHQVLSKEEGSMMRRILNLADTPISSIMIPKSQMVCLEASATMGQIVDAFLQWGFSRLPVYDTDQDNIIGIIHVKELLRFWHRSAKNIRAVEFIRLPNYFPQTMKVAQALSEFQKRNISIAITIDEYGIPSGMITTEDLVEQIVGELYDEYNVELRQYRLMENGHYLVDAGIPLDKFQELFKLNMESQAHTLAGYILEKLQRIPLPGEKFRIHDLDCAVEEGSPSKLKKLAILDKRT</sequence>
<dbReference type="Pfam" id="PF03471">
    <property type="entry name" value="CorC_HlyC"/>
    <property type="match status" value="1"/>
</dbReference>
<proteinExistence type="predicted"/>
<dbReference type="InterPro" id="IPR046342">
    <property type="entry name" value="CBS_dom_sf"/>
</dbReference>
<dbReference type="Gene3D" id="3.10.580.10">
    <property type="entry name" value="CBS-domain"/>
    <property type="match status" value="1"/>
</dbReference>
<evidence type="ECO:0000313" key="6">
    <source>
        <dbReference type="Proteomes" id="UP000177230"/>
    </source>
</evidence>
<evidence type="ECO:0000256" key="2">
    <source>
        <dbReference type="ARBA" id="ARBA00023122"/>
    </source>
</evidence>
<dbReference type="PROSITE" id="PS51371">
    <property type="entry name" value="CBS"/>
    <property type="match status" value="2"/>
</dbReference>
<evidence type="ECO:0000256" key="1">
    <source>
        <dbReference type="ARBA" id="ARBA00022737"/>
    </source>
</evidence>
<accession>A0A1F5RFQ7</accession>
<dbReference type="Proteomes" id="UP000177230">
    <property type="component" value="Unassembled WGS sequence"/>
</dbReference>
<evidence type="ECO:0000313" key="5">
    <source>
        <dbReference type="EMBL" id="OGF13266.1"/>
    </source>
</evidence>
<evidence type="ECO:0000256" key="3">
    <source>
        <dbReference type="PROSITE-ProRule" id="PRU00703"/>
    </source>
</evidence>
<dbReference type="InterPro" id="IPR016169">
    <property type="entry name" value="FAD-bd_PCMH_sub2"/>
</dbReference>
<dbReference type="PANTHER" id="PTHR22777:SF17">
    <property type="entry name" value="UPF0053 PROTEIN SLL0260"/>
    <property type="match status" value="1"/>
</dbReference>
<keyword evidence="1" id="KW-0677">Repeat</keyword>
<dbReference type="SMART" id="SM00116">
    <property type="entry name" value="CBS"/>
    <property type="match status" value="2"/>
</dbReference>
<dbReference type="InterPro" id="IPR000644">
    <property type="entry name" value="CBS_dom"/>
</dbReference>
<dbReference type="EMBL" id="MFFM01000022">
    <property type="protein sequence ID" value="OGF13266.1"/>
    <property type="molecule type" value="Genomic_DNA"/>
</dbReference>
<feature type="domain" description="CBS" evidence="4">
    <location>
        <begin position="59"/>
        <end position="122"/>
    </location>
</feature>
<organism evidence="5 6">
    <name type="scientific">Candidatus Edwardsbacteria bacterium GWF2_54_11</name>
    <dbReference type="NCBI Taxonomy" id="1817851"/>
    <lineage>
        <taxon>Bacteria</taxon>
        <taxon>Candidatus Edwardsiibacteriota</taxon>
    </lineage>
</organism>
<dbReference type="FunFam" id="3.10.580.10:FF:000002">
    <property type="entry name" value="Magnesium/cobalt efflux protein CorC"/>
    <property type="match status" value="1"/>
</dbReference>
<protein>
    <recommendedName>
        <fullName evidence="4">CBS domain-containing protein</fullName>
    </recommendedName>
</protein>
<dbReference type="SUPFAM" id="SSF54631">
    <property type="entry name" value="CBS-domain pair"/>
    <property type="match status" value="1"/>
</dbReference>
<dbReference type="PANTHER" id="PTHR22777">
    <property type="entry name" value="HEMOLYSIN-RELATED"/>
    <property type="match status" value="1"/>
</dbReference>
<dbReference type="SUPFAM" id="SSF56176">
    <property type="entry name" value="FAD-binding/transporter-associated domain-like"/>
    <property type="match status" value="1"/>
</dbReference>
<gene>
    <name evidence="5" type="ORF">A2024_04555</name>
</gene>
<dbReference type="GO" id="GO:0050660">
    <property type="term" value="F:flavin adenine dinucleotide binding"/>
    <property type="evidence" value="ECO:0007669"/>
    <property type="project" value="InterPro"/>
</dbReference>
<keyword evidence="2 3" id="KW-0129">CBS domain</keyword>
<dbReference type="Pfam" id="PF00571">
    <property type="entry name" value="CBS"/>
    <property type="match status" value="2"/>
</dbReference>
<dbReference type="Gene3D" id="3.30.465.10">
    <property type="match status" value="1"/>
</dbReference>
<reference evidence="5 6" key="1">
    <citation type="journal article" date="2016" name="Nat. Commun.">
        <title>Thousands of microbial genomes shed light on interconnected biogeochemical processes in an aquifer system.</title>
        <authorList>
            <person name="Anantharaman K."/>
            <person name="Brown C.T."/>
            <person name="Hug L.A."/>
            <person name="Sharon I."/>
            <person name="Castelle C.J."/>
            <person name="Probst A.J."/>
            <person name="Thomas B.C."/>
            <person name="Singh A."/>
            <person name="Wilkins M.J."/>
            <person name="Karaoz U."/>
            <person name="Brodie E.L."/>
            <person name="Williams K.H."/>
            <person name="Hubbard S.S."/>
            <person name="Banfield J.F."/>
        </authorList>
    </citation>
    <scope>NUCLEOTIDE SEQUENCE [LARGE SCALE GENOMIC DNA]</scope>
</reference>
<dbReference type="InterPro" id="IPR005170">
    <property type="entry name" value="Transptr-assoc_dom"/>
</dbReference>
<dbReference type="InterPro" id="IPR044751">
    <property type="entry name" value="Ion_transp-like_CBS"/>
</dbReference>
<evidence type="ECO:0000259" key="4">
    <source>
        <dbReference type="PROSITE" id="PS51371"/>
    </source>
</evidence>
<dbReference type="CDD" id="cd04590">
    <property type="entry name" value="CBS_pair_CorC_HlyC_assoc"/>
    <property type="match status" value="1"/>
</dbReference>
<feature type="domain" description="CBS" evidence="4">
    <location>
        <begin position="124"/>
        <end position="181"/>
    </location>
</feature>